<accession>A0A4U8S3S9</accession>
<dbReference type="RefSeq" id="WP_034345773.1">
    <property type="nucleotide sequence ID" value="NZ_JRPL02000034.1"/>
</dbReference>
<evidence type="ECO:0000313" key="1">
    <source>
        <dbReference type="EMBL" id="TLD80326.1"/>
    </source>
</evidence>
<evidence type="ECO:0000313" key="2">
    <source>
        <dbReference type="Proteomes" id="UP000029878"/>
    </source>
</evidence>
<dbReference type="EMBL" id="JRPL02000034">
    <property type="protein sequence ID" value="TLD80326.1"/>
    <property type="molecule type" value="Genomic_DNA"/>
</dbReference>
<dbReference type="GO" id="GO:0000902">
    <property type="term" value="P:cell morphogenesis"/>
    <property type="evidence" value="ECO:0007669"/>
    <property type="project" value="InterPro"/>
</dbReference>
<dbReference type="Proteomes" id="UP000029878">
    <property type="component" value="Unassembled WGS sequence"/>
</dbReference>
<reference evidence="1 2" key="1">
    <citation type="journal article" date="2014" name="Genome Announc.">
        <title>Draft genome sequences of eight enterohepatic helicobacter species isolated from both laboratory and wild rodents.</title>
        <authorList>
            <person name="Sheh A."/>
            <person name="Shen Z."/>
            <person name="Fox J.G."/>
        </authorList>
    </citation>
    <scope>NUCLEOTIDE SEQUENCE [LARGE SCALE GENOMIC DNA]</scope>
    <source>
        <strain evidence="1 2">ATCC 700114</strain>
    </source>
</reference>
<dbReference type="InterPro" id="IPR016098">
    <property type="entry name" value="CAP/MinC_C"/>
</dbReference>
<name>A0A4U8S3S9_9HELI</name>
<dbReference type="SUPFAM" id="SSF63848">
    <property type="entry name" value="Cell-division inhibitor MinC, C-terminal domain"/>
    <property type="match status" value="1"/>
</dbReference>
<dbReference type="Gene3D" id="2.160.20.70">
    <property type="match status" value="1"/>
</dbReference>
<evidence type="ECO:0008006" key="3">
    <source>
        <dbReference type="Google" id="ProtNLM"/>
    </source>
</evidence>
<sequence length="282" mass="32142">MVKMRQRHLCVFEFEKGSFDEILAYIQYNADFMRDRLLAFHDDITPEIREFLCGLGAMPFKIENQKILQQGKVKQLTINPSVQKQSVMQGSLHNEGMQNAAIKKIKITLDSNDLAHVVINNSEEEDLNQKDLDTNSLDNVTIGNIPEDFISDSKIAQYNIKSQKDNVVQKNLPNNKETMPMVTFRRTIRSGEEIILESHAAFIRDIHEGALIKSSGNLHIYGRCHGVLECFGDYIIIGEFDMGRISLQNIILEGKMLEMVKSSKKLKMLTIEHGEISLCELL</sequence>
<gene>
    <name evidence="1" type="ORF">LS81_009600</name>
</gene>
<comment type="caution">
    <text evidence="1">The sequence shown here is derived from an EMBL/GenBank/DDBJ whole genome shotgun (WGS) entry which is preliminary data.</text>
</comment>
<organism evidence="1 2">
    <name type="scientific">Helicobacter trogontum</name>
    <dbReference type="NCBI Taxonomy" id="50960"/>
    <lineage>
        <taxon>Bacteria</taxon>
        <taxon>Pseudomonadati</taxon>
        <taxon>Campylobacterota</taxon>
        <taxon>Epsilonproteobacteria</taxon>
        <taxon>Campylobacterales</taxon>
        <taxon>Helicobacteraceae</taxon>
        <taxon>Helicobacter</taxon>
    </lineage>
</organism>
<dbReference type="InterPro" id="IPR036145">
    <property type="entry name" value="MinC_C_sf"/>
</dbReference>
<protein>
    <recommendedName>
        <fullName evidence="3">Septum site-determining protein MinC</fullName>
    </recommendedName>
</protein>
<proteinExistence type="predicted"/>
<dbReference type="AlphaFoldDB" id="A0A4U8S3S9"/>
<dbReference type="OrthoDB" id="5323841at2"/>